<dbReference type="InterPro" id="IPR036116">
    <property type="entry name" value="FN3_sf"/>
</dbReference>
<evidence type="ECO:0000313" key="6">
    <source>
        <dbReference type="EMBL" id="AFC30817.1"/>
    </source>
</evidence>
<sequence>MKKMWHIALSALVAGASFSGTGIHGLTASAAGEELTVPPGNTAFINDSFNGVTDPPVTSTSTVKTFAGYTASVTGPNGSVSIAASGKDGVPFPSEALLIRDEDGSNASGTVGSGAGATSVTKGLGSRISDGIVTVEQDMYFYGPNNDISRGRNVLKLTGGVNSQANTSDTIIQVDLKGGKIAWTDTGGIYTNITPANLTNAAWYHLKAVINLNTFKADYYVTNLSDGSVVGELREQPFYNRTLGSQAGDTAAITAFGASTGGTTAENIVLDNIQVYKLNAPPDAPSGLTGIGGDRQIALSWSPAPNAVTYDVLRGESASGPFVKVAEGLTRAAASSDPFRDGGLINGQTYYYVVRAVNPFGATDSAPCAITPSGERPAPVPPQNINVEARESAVMLKWDAVPDAATYTLKRAISPEGPFAVVSSVIPNTQTSYYDTGLDAAATYYYTLSSTNIAGTGDESQLLTANPSVPLTEPADLRAVPGSKRVDLSWTGSPGAAVYQVKRSTGSGGPYTVIGSTYGTSYRDTGAVDGQTYYYVVSAENVSARSMNTLQVRAVPYTAPKGAPAAPTGTVTEAAYGQIVLHWDAVRDASEYTIKRASSYNGPYTTIASTKRTSFKDTKVTNGSTYYYMITAKNRYGAGPASEPLIATPSRVIVVAKDGTGDFTTVQAAIDSVPQNRQERTVIYIKKGIYKEKVIAPVDKPNLSFVGESRSGVVITYDMNVTYHPGLQTATFELRGAGSTIENMTIQNSAFPNKDTNGVKGVGQALALYVSGDRMVFRELNLYGFQDTLYVEKGRQYFSSLYIEGTVDYIYGNGFAYFDRSEMKHVGTFGGYTTAASHDQTAVNGYVFYQAKKTRGTTSLKPYIQQYGKAGTYTGAWDDTWDLELQGVSKSNSTVYLGRPWRPYGNVKFVDTWMDAHFYAAGWHNWGKVENETTAVYGEYGSTGPGANAQARVPWSKQMTTEEANALTVQRVLGGQDGWDPTLTGVFAKPPAALGD</sequence>
<dbReference type="GO" id="GO:0030599">
    <property type="term" value="F:pectinesterase activity"/>
    <property type="evidence" value="ECO:0007669"/>
    <property type="project" value="InterPro"/>
</dbReference>
<dbReference type="InterPro" id="IPR012334">
    <property type="entry name" value="Pectin_lyas_fold"/>
</dbReference>
<gene>
    <name evidence="6" type="ORF">PM3016_4033</name>
</gene>
<evidence type="ECO:0000256" key="1">
    <source>
        <dbReference type="ARBA" id="ARBA00008891"/>
    </source>
</evidence>
<proteinExistence type="inferred from homology"/>
<dbReference type="PANTHER" id="PTHR31321:SF57">
    <property type="entry name" value="PECTINESTERASE 53-RELATED"/>
    <property type="match status" value="1"/>
</dbReference>
<accession>H6NI46</accession>
<dbReference type="GO" id="GO:0042545">
    <property type="term" value="P:cell wall modification"/>
    <property type="evidence" value="ECO:0007669"/>
    <property type="project" value="InterPro"/>
</dbReference>
<feature type="chain" id="PRO_5038747454" description="Fibronectin type-III domain-containing protein" evidence="4">
    <location>
        <begin position="20"/>
        <end position="996"/>
    </location>
</feature>
<feature type="domain" description="Fibronectin type-III" evidence="5">
    <location>
        <begin position="281"/>
        <end position="374"/>
    </location>
</feature>
<dbReference type="InterPro" id="IPR011050">
    <property type="entry name" value="Pectin_lyase_fold/virulence"/>
</dbReference>
<dbReference type="Proteomes" id="UP000007523">
    <property type="component" value="Chromosome"/>
</dbReference>
<dbReference type="SUPFAM" id="SSF51126">
    <property type="entry name" value="Pectin lyase-like"/>
    <property type="match status" value="1"/>
</dbReference>
<dbReference type="AlphaFoldDB" id="H6NI46"/>
<keyword evidence="7" id="KW-1185">Reference proteome</keyword>
<evidence type="ECO:0000313" key="7">
    <source>
        <dbReference type="Proteomes" id="UP000007523"/>
    </source>
</evidence>
<dbReference type="HOGENOM" id="CLU_300505_0_0_9"/>
<evidence type="ECO:0000256" key="3">
    <source>
        <dbReference type="ARBA" id="ARBA00023085"/>
    </source>
</evidence>
<evidence type="ECO:0000256" key="2">
    <source>
        <dbReference type="ARBA" id="ARBA00022801"/>
    </source>
</evidence>
<dbReference type="Gene3D" id="2.160.20.10">
    <property type="entry name" value="Single-stranded right-handed beta-helix, Pectin lyase-like"/>
    <property type="match status" value="1"/>
</dbReference>
<name>H6NI46_9BACL</name>
<feature type="domain" description="Fibronectin type-III" evidence="5">
    <location>
        <begin position="563"/>
        <end position="652"/>
    </location>
</feature>
<dbReference type="Gene3D" id="2.60.40.10">
    <property type="entry name" value="Immunoglobulins"/>
    <property type="match status" value="4"/>
</dbReference>
<dbReference type="EMBL" id="CP003235">
    <property type="protein sequence ID" value="AFC30817.1"/>
    <property type="molecule type" value="Genomic_DNA"/>
</dbReference>
<dbReference type="PANTHER" id="PTHR31321">
    <property type="entry name" value="ACYL-COA THIOESTER HYDROLASE YBHC-RELATED"/>
    <property type="match status" value="1"/>
</dbReference>
<keyword evidence="2" id="KW-0378">Hydrolase</keyword>
<protein>
    <recommendedName>
        <fullName evidence="5">Fibronectin type-III domain-containing protein</fullName>
    </recommendedName>
</protein>
<dbReference type="InterPro" id="IPR000070">
    <property type="entry name" value="Pectinesterase_cat"/>
</dbReference>
<organism evidence="6 7">
    <name type="scientific">Paenibacillus mucilaginosus 3016</name>
    <dbReference type="NCBI Taxonomy" id="1116391"/>
    <lineage>
        <taxon>Bacteria</taxon>
        <taxon>Bacillati</taxon>
        <taxon>Bacillota</taxon>
        <taxon>Bacilli</taxon>
        <taxon>Bacillales</taxon>
        <taxon>Paenibacillaceae</taxon>
        <taxon>Paenibacillus</taxon>
    </lineage>
</organism>
<dbReference type="PROSITE" id="PS50853">
    <property type="entry name" value="FN3"/>
    <property type="match status" value="3"/>
</dbReference>
<dbReference type="GO" id="GO:0009279">
    <property type="term" value="C:cell outer membrane"/>
    <property type="evidence" value="ECO:0007669"/>
    <property type="project" value="TreeGrafter"/>
</dbReference>
<keyword evidence="4" id="KW-0732">Signal</keyword>
<reference evidence="6 7" key="1">
    <citation type="journal article" date="2012" name="J. Bacteriol.">
        <title>Complete Genome Sequence of Paenibacillus mucilaginosus 3016, a Bacterium Functional as Microbial Fertilizer.</title>
        <authorList>
            <person name="Ma M."/>
            <person name="Wang Z."/>
            <person name="Li L."/>
            <person name="Jiang X."/>
            <person name="Guan D."/>
            <person name="Cao F."/>
            <person name="Chen H."/>
            <person name="Wang X."/>
            <person name="Shen D."/>
            <person name="Du B."/>
            <person name="Li J."/>
        </authorList>
    </citation>
    <scope>NUCLEOTIDE SEQUENCE [LARGE SCALE GENOMIC DNA]</scope>
    <source>
        <strain evidence="6 7">3016</strain>
    </source>
</reference>
<dbReference type="InterPro" id="IPR003961">
    <property type="entry name" value="FN3_dom"/>
</dbReference>
<dbReference type="InterPro" id="IPR013783">
    <property type="entry name" value="Ig-like_fold"/>
</dbReference>
<dbReference type="CDD" id="cd00063">
    <property type="entry name" value="FN3"/>
    <property type="match status" value="3"/>
</dbReference>
<dbReference type="SUPFAM" id="SSF49265">
    <property type="entry name" value="Fibronectin type III"/>
    <property type="match status" value="2"/>
</dbReference>
<dbReference type="Pfam" id="PF01095">
    <property type="entry name" value="Pectinesterase"/>
    <property type="match status" value="2"/>
</dbReference>
<dbReference type="STRING" id="1116391.PM3016_4033"/>
<feature type="domain" description="Fibronectin type-III" evidence="5">
    <location>
        <begin position="378"/>
        <end position="471"/>
    </location>
</feature>
<evidence type="ECO:0000259" key="5">
    <source>
        <dbReference type="PROSITE" id="PS50853"/>
    </source>
</evidence>
<feature type="signal peptide" evidence="4">
    <location>
        <begin position="1"/>
        <end position="19"/>
    </location>
</feature>
<keyword evidence="3" id="KW-0063">Aspartyl esterase</keyword>
<dbReference type="SMART" id="SM00060">
    <property type="entry name" value="FN3"/>
    <property type="match status" value="4"/>
</dbReference>
<evidence type="ECO:0000256" key="4">
    <source>
        <dbReference type="SAM" id="SignalP"/>
    </source>
</evidence>
<dbReference type="KEGG" id="pmq:PM3016_4033"/>
<comment type="similarity">
    <text evidence="1">Belongs to the pectinesterase family.</text>
</comment>